<keyword evidence="1" id="KW-0732">Signal</keyword>
<reference evidence="3 4" key="1">
    <citation type="submission" date="2015-12" db="EMBL/GenBank/DDBJ databases">
        <authorList>
            <person name="Shamseldin A."/>
            <person name="Moawad H."/>
            <person name="Abd El-Rahim W.M."/>
            <person name="Sadowsky M.J."/>
        </authorList>
    </citation>
    <scope>NUCLEOTIDE SEQUENCE [LARGE SCALE GENOMIC DNA]</scope>
    <source>
        <strain evidence="3 4">WF1</strain>
    </source>
</reference>
<evidence type="ECO:0000313" key="3">
    <source>
        <dbReference type="EMBL" id="OQK16223.1"/>
    </source>
</evidence>
<organism evidence="3 4">
    <name type="scientific">Methyloprofundus sedimenti</name>
    <dbReference type="NCBI Taxonomy" id="1420851"/>
    <lineage>
        <taxon>Bacteria</taxon>
        <taxon>Pseudomonadati</taxon>
        <taxon>Pseudomonadota</taxon>
        <taxon>Gammaproteobacteria</taxon>
        <taxon>Methylococcales</taxon>
        <taxon>Methylococcaceae</taxon>
        <taxon>Methyloprofundus</taxon>
    </lineage>
</organism>
<accession>A0A1V8M4A4</accession>
<proteinExistence type="predicted"/>
<protein>
    <submittedName>
        <fullName evidence="3">Sorbosone dehydrogenase</fullName>
    </submittedName>
</protein>
<gene>
    <name evidence="3" type="ORF">AU255_14075</name>
</gene>
<evidence type="ECO:0000256" key="1">
    <source>
        <dbReference type="SAM" id="SignalP"/>
    </source>
</evidence>
<dbReference type="SUPFAM" id="SSF50952">
    <property type="entry name" value="Soluble quinoprotein glucose dehydrogenase"/>
    <property type="match status" value="1"/>
</dbReference>
<feature type="signal peptide" evidence="1">
    <location>
        <begin position="1"/>
        <end position="26"/>
    </location>
</feature>
<dbReference type="InterPro" id="IPR011042">
    <property type="entry name" value="6-blade_b-propeller_TolB-like"/>
</dbReference>
<feature type="chain" id="PRO_5013388632" evidence="1">
    <location>
        <begin position="27"/>
        <end position="375"/>
    </location>
</feature>
<dbReference type="InterPro" id="IPR054539">
    <property type="entry name" value="Beta-prop_PDH"/>
</dbReference>
<dbReference type="PANTHER" id="PTHR33546">
    <property type="entry name" value="LARGE, MULTIFUNCTIONAL SECRETED PROTEIN-RELATED"/>
    <property type="match status" value="1"/>
</dbReference>
<feature type="domain" description="Pyrroloquinoline quinone-dependent pyranose dehydrogenase beta-propeller" evidence="2">
    <location>
        <begin position="37"/>
        <end position="369"/>
    </location>
</feature>
<evidence type="ECO:0000313" key="4">
    <source>
        <dbReference type="Proteomes" id="UP000191980"/>
    </source>
</evidence>
<evidence type="ECO:0000259" key="2">
    <source>
        <dbReference type="Pfam" id="PF22807"/>
    </source>
</evidence>
<dbReference type="RefSeq" id="WP_080523598.1">
    <property type="nucleotide sequence ID" value="NZ_LPUF01000002.1"/>
</dbReference>
<dbReference type="EMBL" id="LPUF01000002">
    <property type="protein sequence ID" value="OQK16223.1"/>
    <property type="molecule type" value="Genomic_DNA"/>
</dbReference>
<dbReference type="AlphaFoldDB" id="A0A1V8M4A4"/>
<dbReference type="Proteomes" id="UP000191980">
    <property type="component" value="Unassembled WGS sequence"/>
</dbReference>
<dbReference type="STRING" id="1420851.AU255_14075"/>
<comment type="caution">
    <text evidence="3">The sequence shown here is derived from an EMBL/GenBank/DDBJ whole genome shotgun (WGS) entry which is preliminary data.</text>
</comment>
<name>A0A1V8M4A4_9GAMM</name>
<dbReference type="InterPro" id="IPR011041">
    <property type="entry name" value="Quinoprot_gluc/sorb_DH_b-prop"/>
</dbReference>
<dbReference type="Gene3D" id="2.120.10.30">
    <property type="entry name" value="TolB, C-terminal domain"/>
    <property type="match status" value="1"/>
</dbReference>
<dbReference type="OrthoDB" id="9770043at2"/>
<keyword evidence="4" id="KW-1185">Reference proteome</keyword>
<dbReference type="Pfam" id="PF22807">
    <property type="entry name" value="TrAA12"/>
    <property type="match status" value="1"/>
</dbReference>
<sequence length="375" mass="42056">MFKAKLFNRFLTAGWLAVLLTSQLPAAEKQHSLDHIKLPQGFTISLFADNVPNARAMALGKDGTVFVGTMSSGNVYALQDIDQNGKAELRHIIASGLNIPNGVAYKDGTLYVTELNRIIRFDNIDQHLDSPPKPGVVYKDFPNEKMHGWKYLRFGPDNKLYTSVGAPCNICLPTKDIFTSLVRLNTDGSDMEILARGIRNTVGFDWHPITKTLYFTENGRDWLGDDIPPDELNKWTKKGQHFGYPYCHGGELLDPEYGQGKQCKSYTAPEWKFNAHMAPLGIHFYRGVQFPKSYHLQLLVAQHGSWNRTIPHGYRIAMLKLKWGKVVSEQVFAEGWLGENGKAIGRPVDILELVDGSLLVSDDLAGVIYRISYDG</sequence>
<dbReference type="PANTHER" id="PTHR33546:SF1">
    <property type="entry name" value="LARGE, MULTIFUNCTIONAL SECRETED PROTEIN"/>
    <property type="match status" value="1"/>
</dbReference>